<keyword evidence="4 6" id="KW-0133">Cell shape</keyword>
<feature type="binding site" evidence="6">
    <location>
        <begin position="232"/>
        <end position="235"/>
    </location>
    <ligand>
        <name>ATP</name>
        <dbReference type="ChEBI" id="CHEBI:30616"/>
    </ligand>
</feature>
<dbReference type="InterPro" id="IPR056546">
    <property type="entry name" value="MreB_MamK-like"/>
</dbReference>
<evidence type="ECO:0000313" key="8">
    <source>
        <dbReference type="Proteomes" id="UP000010111"/>
    </source>
</evidence>
<evidence type="ECO:0000256" key="5">
    <source>
        <dbReference type="ARBA" id="ARBA00023458"/>
    </source>
</evidence>
<dbReference type="GO" id="GO:0008360">
    <property type="term" value="P:regulation of cell shape"/>
    <property type="evidence" value="ECO:0007669"/>
    <property type="project" value="UniProtKB-UniRule"/>
</dbReference>
<dbReference type="HOGENOM" id="CLU_052037_0_0_9"/>
<dbReference type="AlphaFoldDB" id="G0VNV3"/>
<protein>
    <recommendedName>
        <fullName evidence="6">Cell shape-determining protein MreB</fullName>
    </recommendedName>
</protein>
<dbReference type="Gene3D" id="3.30.420.40">
    <property type="match status" value="3"/>
</dbReference>
<dbReference type="GO" id="GO:0005524">
    <property type="term" value="F:ATP binding"/>
    <property type="evidence" value="ECO:0007669"/>
    <property type="project" value="UniProtKB-KW"/>
</dbReference>
<dbReference type="Pfam" id="PF06723">
    <property type="entry name" value="MreB_Mbl"/>
    <property type="match status" value="1"/>
</dbReference>
<dbReference type="PANTHER" id="PTHR42749">
    <property type="entry name" value="CELL SHAPE-DETERMINING PROTEIN MREB"/>
    <property type="match status" value="1"/>
</dbReference>
<evidence type="ECO:0000256" key="6">
    <source>
        <dbReference type="HAMAP-Rule" id="MF_02207"/>
    </source>
</evidence>
<keyword evidence="2 6" id="KW-0547">Nucleotide-binding</keyword>
<comment type="function">
    <text evidence="6">Forms membrane-associated dynamic filaments that are essential for cell shape determination. Acts by regulating cell wall synthesis and cell elongation, and thus cell shape. A feedback loop between cell geometry and MreB localization may maintain elongated cell shape by targeting cell wall growth to regions of negative cell wall curvature.</text>
</comment>
<dbReference type="SUPFAM" id="SSF53067">
    <property type="entry name" value="Actin-like ATPase domain"/>
    <property type="match status" value="2"/>
</dbReference>
<dbReference type="PANTHER" id="PTHR42749:SF1">
    <property type="entry name" value="CELL SHAPE-DETERMINING PROTEIN MREB"/>
    <property type="match status" value="1"/>
</dbReference>
<dbReference type="GO" id="GO:0000902">
    <property type="term" value="P:cell morphogenesis"/>
    <property type="evidence" value="ECO:0007669"/>
    <property type="project" value="InterPro"/>
</dbReference>
<dbReference type="EMBL" id="HE576794">
    <property type="protein sequence ID" value="CCC73131.1"/>
    <property type="molecule type" value="Genomic_DNA"/>
</dbReference>
<name>G0VNV3_MEGEL</name>
<evidence type="ECO:0000256" key="3">
    <source>
        <dbReference type="ARBA" id="ARBA00022840"/>
    </source>
</evidence>
<keyword evidence="3 6" id="KW-0067">ATP-binding</keyword>
<accession>G0VNV3</accession>
<evidence type="ECO:0000256" key="2">
    <source>
        <dbReference type="ARBA" id="ARBA00022741"/>
    </source>
</evidence>
<evidence type="ECO:0000256" key="4">
    <source>
        <dbReference type="ARBA" id="ARBA00022960"/>
    </source>
</evidence>
<dbReference type="Proteomes" id="UP000010111">
    <property type="component" value="Chromosome"/>
</dbReference>
<comment type="caution">
    <text evidence="6">Lacks conserved residue(s) required for the propagation of feature annotation.</text>
</comment>
<keyword evidence="8" id="KW-1185">Reference proteome</keyword>
<reference evidence="7 8" key="1">
    <citation type="journal article" date="2011" name="J. Bacteriol.">
        <title>Genome Sequence of the Ruminal Bacterium Megasphaera elsdenii.</title>
        <authorList>
            <person name="Marx H."/>
            <person name="Graf A.B."/>
            <person name="Tatto N."/>
            <person name="Thallinger G.G."/>
            <person name="Mattanovich D."/>
            <person name="Sauer M."/>
        </authorList>
    </citation>
    <scope>NUCLEOTIDE SEQUENCE [LARGE SCALE GENOMIC DNA]</scope>
    <source>
        <strain evidence="7 8">DSM 20460</strain>
    </source>
</reference>
<keyword evidence="1 6" id="KW-0963">Cytoplasm</keyword>
<comment type="subcellular location">
    <subcellularLocation>
        <location evidence="6">Cytoplasm</location>
    </subcellularLocation>
    <text evidence="6">Membrane-associated.</text>
</comment>
<proteinExistence type="inferred from homology"/>
<dbReference type="PRINTS" id="PR01652">
    <property type="entry name" value="SHAPEPROTEIN"/>
</dbReference>
<feature type="binding site" evidence="6">
    <location>
        <begin position="184"/>
        <end position="186"/>
    </location>
    <ligand>
        <name>ATP</name>
        <dbReference type="ChEBI" id="CHEBI:30616"/>
    </ligand>
</feature>
<evidence type="ECO:0000256" key="1">
    <source>
        <dbReference type="ARBA" id="ARBA00022490"/>
    </source>
</evidence>
<organism evidence="7 8">
    <name type="scientific">Megasphaera elsdenii DSM 20460</name>
    <dbReference type="NCBI Taxonomy" id="1064535"/>
    <lineage>
        <taxon>Bacteria</taxon>
        <taxon>Bacillati</taxon>
        <taxon>Bacillota</taxon>
        <taxon>Negativicutes</taxon>
        <taxon>Veillonellales</taxon>
        <taxon>Veillonellaceae</taxon>
        <taxon>Megasphaera</taxon>
    </lineage>
</organism>
<comment type="similarity">
    <text evidence="5 6">Belongs to the FtsA/MreB family.</text>
</comment>
<sequence>MFASILRKKKTKKKVQPPKQSHSFFLANWFGSDIAIDLGTANIIVFVKNRGIVVNEPAVIAVDTMENKVVAVGREAQAMLGRTPRNIQAYHPLRNGVIADYDATEYMLRYFIRKAIGKALIFKPRVVICVPSSVTNVERRAVIEAAMQAGARKTTVMEEPLAAAIGAGLDIATSNGSMVVDMGGGTTDVAVLSLSGVVISESLRIGSNTFDEAIIRYLEKIKHVAIGQHTAEELKILIGTAMGDGRRMTADVRGRSTETGLPTSVDIDSQEIRQALDEPIQTVLKTIVSILEKTPPELAADIADHGIVLTGGGLLLDSFDRLISQTTGMAAYLCDDPLLCVANGAGKALREMDRLKDSFDDL</sequence>
<dbReference type="STRING" id="1064535.MELS_0909"/>
<dbReference type="HAMAP" id="MF_02207">
    <property type="entry name" value="MreB"/>
    <property type="match status" value="1"/>
</dbReference>
<dbReference type="InterPro" id="IPR004753">
    <property type="entry name" value="MreB"/>
</dbReference>
<comment type="subunit">
    <text evidence="6">Forms polymers.</text>
</comment>
<dbReference type="NCBIfam" id="TIGR00904">
    <property type="entry name" value="mreB"/>
    <property type="match status" value="1"/>
</dbReference>
<feature type="binding site" evidence="6">
    <location>
        <begin position="40"/>
        <end position="42"/>
    </location>
    <ligand>
        <name>ATP</name>
        <dbReference type="ChEBI" id="CHEBI:30616"/>
    </ligand>
</feature>
<dbReference type="CDD" id="cd10225">
    <property type="entry name" value="ASKHA_NBD_MreB-like"/>
    <property type="match status" value="1"/>
</dbReference>
<evidence type="ECO:0000313" key="7">
    <source>
        <dbReference type="EMBL" id="CCC73131.1"/>
    </source>
</evidence>
<dbReference type="GO" id="GO:0005737">
    <property type="term" value="C:cytoplasm"/>
    <property type="evidence" value="ECO:0007669"/>
    <property type="project" value="UniProtKB-SubCell"/>
</dbReference>
<dbReference type="NCBIfam" id="NF010539">
    <property type="entry name" value="PRK13927.1"/>
    <property type="match status" value="1"/>
</dbReference>
<dbReference type="eggNOG" id="COG1077">
    <property type="taxonomic scope" value="Bacteria"/>
</dbReference>
<dbReference type="InterPro" id="IPR043129">
    <property type="entry name" value="ATPase_NBD"/>
</dbReference>
<dbReference type="KEGG" id="med:MELS_0909"/>
<gene>
    <name evidence="6" type="primary">mreB</name>
    <name evidence="7" type="ORF">MELS_0909</name>
</gene>